<dbReference type="EMBL" id="JAPZBS010000005">
    <property type="protein sequence ID" value="KAJ5371212.1"/>
    <property type="molecule type" value="Genomic_DNA"/>
</dbReference>
<reference evidence="1" key="2">
    <citation type="journal article" date="2023" name="IMA Fungus">
        <title>Comparative genomic study of the Penicillium genus elucidates a diverse pangenome and 15 lateral gene transfer events.</title>
        <authorList>
            <person name="Petersen C."/>
            <person name="Sorensen T."/>
            <person name="Nielsen M.R."/>
            <person name="Sondergaard T.E."/>
            <person name="Sorensen J.L."/>
            <person name="Fitzpatrick D.A."/>
            <person name="Frisvad J.C."/>
            <person name="Nielsen K.L."/>
        </authorList>
    </citation>
    <scope>NUCLEOTIDE SEQUENCE</scope>
    <source>
        <strain evidence="1">IBT 29864</strain>
    </source>
</reference>
<sequence length="117" mass="13177">MNQLSDRPAWDGDVFDTEVVTKWKQATFDTNLLISEEAWGWCIKELRDKLVDLRENCQIHIRVVDTGLCVCKADAETLDSLSVQRVRSGLIGGAAGTTDFRLAVLNVVDAFLFRLVY</sequence>
<name>A0A9W9S356_9EURO</name>
<protein>
    <submittedName>
        <fullName evidence="1">Uncharacterized protein</fullName>
    </submittedName>
</protein>
<dbReference type="OrthoDB" id="415532at2759"/>
<evidence type="ECO:0000313" key="2">
    <source>
        <dbReference type="Proteomes" id="UP001147782"/>
    </source>
</evidence>
<reference evidence="1" key="1">
    <citation type="submission" date="2022-11" db="EMBL/GenBank/DDBJ databases">
        <authorList>
            <person name="Petersen C."/>
        </authorList>
    </citation>
    <scope>NUCLEOTIDE SEQUENCE</scope>
    <source>
        <strain evidence="1">IBT 29864</strain>
    </source>
</reference>
<dbReference type="GeneID" id="81439412"/>
<gene>
    <name evidence="1" type="ORF">N7496_007304</name>
</gene>
<dbReference type="RefSeq" id="XP_056555646.1">
    <property type="nucleotide sequence ID" value="XM_056700233.1"/>
</dbReference>
<proteinExistence type="predicted"/>
<accession>A0A9W9S356</accession>
<comment type="caution">
    <text evidence="1">The sequence shown here is derived from an EMBL/GenBank/DDBJ whole genome shotgun (WGS) entry which is preliminary data.</text>
</comment>
<evidence type="ECO:0000313" key="1">
    <source>
        <dbReference type="EMBL" id="KAJ5371212.1"/>
    </source>
</evidence>
<keyword evidence="2" id="KW-1185">Reference proteome</keyword>
<organism evidence="1 2">
    <name type="scientific">Penicillium cataractarum</name>
    <dbReference type="NCBI Taxonomy" id="2100454"/>
    <lineage>
        <taxon>Eukaryota</taxon>
        <taxon>Fungi</taxon>
        <taxon>Dikarya</taxon>
        <taxon>Ascomycota</taxon>
        <taxon>Pezizomycotina</taxon>
        <taxon>Eurotiomycetes</taxon>
        <taxon>Eurotiomycetidae</taxon>
        <taxon>Eurotiales</taxon>
        <taxon>Aspergillaceae</taxon>
        <taxon>Penicillium</taxon>
    </lineage>
</organism>
<dbReference type="AlphaFoldDB" id="A0A9W9S356"/>
<dbReference type="Proteomes" id="UP001147782">
    <property type="component" value="Unassembled WGS sequence"/>
</dbReference>